<dbReference type="EMBL" id="LWCA01000311">
    <property type="protein sequence ID" value="OAF69260.1"/>
    <property type="molecule type" value="Genomic_DNA"/>
</dbReference>
<dbReference type="Pfam" id="PF03357">
    <property type="entry name" value="Snf7"/>
    <property type="match status" value="1"/>
</dbReference>
<reference evidence="2 3" key="1">
    <citation type="submission" date="2016-04" db="EMBL/GenBank/DDBJ databases">
        <title>The genome of Intoshia linei affirms orthonectids as highly simplified spiralians.</title>
        <authorList>
            <person name="Mikhailov K.V."/>
            <person name="Slusarev G.S."/>
            <person name="Nikitin M.A."/>
            <person name="Logacheva M.D."/>
            <person name="Penin A."/>
            <person name="Aleoshin V."/>
            <person name="Panchin Y.V."/>
        </authorList>
    </citation>
    <scope>NUCLEOTIDE SEQUENCE [LARGE SCALE GENOMIC DNA]</scope>
    <source>
        <strain evidence="2">Intl2013</strain>
        <tissue evidence="2">Whole animal</tissue>
    </source>
</reference>
<gene>
    <name evidence="2" type="ORF">A3Q56_02984</name>
</gene>
<dbReference type="GO" id="GO:0007034">
    <property type="term" value="P:vacuolar transport"/>
    <property type="evidence" value="ECO:0007669"/>
    <property type="project" value="InterPro"/>
</dbReference>
<name>A0A177B563_9BILA</name>
<evidence type="ECO:0000313" key="2">
    <source>
        <dbReference type="EMBL" id="OAF69260.1"/>
    </source>
</evidence>
<evidence type="ECO:0000256" key="1">
    <source>
        <dbReference type="ARBA" id="ARBA00006190"/>
    </source>
</evidence>
<dbReference type="AlphaFoldDB" id="A0A177B563"/>
<protein>
    <submittedName>
        <fullName evidence="2">Vacuolar protein-sorting-associated protein 24</fullName>
    </submittedName>
</protein>
<accession>A0A177B563</accession>
<dbReference type="Proteomes" id="UP000078046">
    <property type="component" value="Unassembled WGS sequence"/>
</dbReference>
<organism evidence="2 3">
    <name type="scientific">Intoshia linei</name>
    <dbReference type="NCBI Taxonomy" id="1819745"/>
    <lineage>
        <taxon>Eukaryota</taxon>
        <taxon>Metazoa</taxon>
        <taxon>Spiralia</taxon>
        <taxon>Lophotrochozoa</taxon>
        <taxon>Mesozoa</taxon>
        <taxon>Orthonectida</taxon>
        <taxon>Rhopaluridae</taxon>
        <taxon>Intoshia</taxon>
    </lineage>
</organism>
<dbReference type="OrthoDB" id="2329734at2759"/>
<comment type="caution">
    <text evidence="2">The sequence shown here is derived from an EMBL/GenBank/DDBJ whole genome shotgun (WGS) entry which is preliminary data.</text>
</comment>
<proteinExistence type="inferred from homology"/>
<comment type="similarity">
    <text evidence="1">Belongs to the SNF7 family.</text>
</comment>
<keyword evidence="3" id="KW-1185">Reference proteome</keyword>
<dbReference type="InterPro" id="IPR005024">
    <property type="entry name" value="Snf7_fam"/>
</dbReference>
<sequence>MKDKLKVIISLIIWRFANRKLKKNYKFSKIERICQKTRINIKTHLLNKNRQAATVLAKQLVETSRQLDKMINRGAQYSVIIAKMQTMQAYSDIIKNTKSATSVLKSINKMMDTPSHVESLKNLSIELNKAGLIEENIEDAMSIMEEPDIELEADQEITNIIDEISQELLDKSPHIRNSIIKTDTVEDVDIEKELLKLTK</sequence>
<evidence type="ECO:0000313" key="3">
    <source>
        <dbReference type="Proteomes" id="UP000078046"/>
    </source>
</evidence>
<dbReference type="PANTHER" id="PTHR10476">
    <property type="entry name" value="CHARGED MULTIVESICULAR BODY PROTEIN"/>
    <property type="match status" value="1"/>
</dbReference>
<dbReference type="Gene3D" id="6.10.140.1230">
    <property type="match status" value="1"/>
</dbReference>